<dbReference type="EC" id="3.1.13.-" evidence="5"/>
<feature type="binding site" evidence="5">
    <location>
        <position position="183"/>
    </location>
    <ligand>
        <name>Mg(2+)</name>
        <dbReference type="ChEBI" id="CHEBI:18420"/>
        <label>2</label>
        <note>catalytic</note>
    </ligand>
</feature>
<keyword evidence="5" id="KW-0479">Metal-binding</keyword>
<dbReference type="SMART" id="SM00479">
    <property type="entry name" value="EXOIII"/>
    <property type="match status" value="1"/>
</dbReference>
<reference evidence="7 8" key="1">
    <citation type="submission" date="2024-06" db="EMBL/GenBank/DDBJ databases">
        <authorList>
            <person name="Woo H."/>
        </authorList>
    </citation>
    <scope>NUCLEOTIDE SEQUENCE [LARGE SCALE GENOMIC DNA]</scope>
    <source>
        <strain evidence="7 8">S2-g</strain>
    </source>
</reference>
<feature type="binding site" evidence="5">
    <location>
        <position position="27"/>
    </location>
    <ligand>
        <name>Mg(2+)</name>
        <dbReference type="ChEBI" id="CHEBI:18420"/>
        <label>2</label>
        <note>catalytic</note>
    </ligand>
</feature>
<evidence type="ECO:0000313" key="7">
    <source>
        <dbReference type="EMBL" id="MEW9623089.1"/>
    </source>
</evidence>
<keyword evidence="1 5" id="KW-0819">tRNA processing</keyword>
<dbReference type="Gene3D" id="3.30.420.10">
    <property type="entry name" value="Ribonuclease H-like superfamily/Ribonuclease H"/>
    <property type="match status" value="1"/>
</dbReference>
<feature type="domain" description="Exonuclease" evidence="6">
    <location>
        <begin position="20"/>
        <end position="205"/>
    </location>
</feature>
<feature type="binding site" evidence="5">
    <location>
        <position position="25"/>
    </location>
    <ligand>
        <name>Mg(2+)</name>
        <dbReference type="ChEBI" id="CHEBI:18420"/>
        <label>1</label>
        <note>catalytic</note>
    </ligand>
</feature>
<proteinExistence type="inferred from homology"/>
<gene>
    <name evidence="5 7" type="primary">rnt</name>
    <name evidence="7" type="ORF">ABQJ56_02430</name>
</gene>
<comment type="caution">
    <text evidence="7">The sequence shown here is derived from an EMBL/GenBank/DDBJ whole genome shotgun (WGS) entry which is preliminary data.</text>
</comment>
<dbReference type="NCBIfam" id="TIGR01298">
    <property type="entry name" value="RNaseT"/>
    <property type="match status" value="1"/>
</dbReference>
<dbReference type="RefSeq" id="WP_367843403.1">
    <property type="nucleotide sequence ID" value="NZ_JBFOHL010000002.1"/>
</dbReference>
<dbReference type="PANTHER" id="PTHR30231">
    <property type="entry name" value="DNA POLYMERASE III SUBUNIT EPSILON"/>
    <property type="match status" value="1"/>
</dbReference>
<name>A0ABV3QM18_9GAMM</name>
<feature type="binding site" evidence="5">
    <location>
        <position position="188"/>
    </location>
    <ligand>
        <name>Mg(2+)</name>
        <dbReference type="ChEBI" id="CHEBI:18420"/>
        <label>2</label>
        <note>catalytic</note>
    </ligand>
</feature>
<accession>A0ABV3QM18</accession>
<sequence>MDVPNNSMAGRMAERFRGFLPVIVDVETGGFDAERDALLEIAAITVGMDAHGFLHPQATVHAHVEPFPGANLDPRALEITGIDPDNPLRGALHERAALEHVFQAVRTAVRDNGCQRAILVGHNAAFDLGFLNAAVRRTGNKRNPFHPFSCFDTATLGGLAYGQTVLGKAVQASGRAFDTREAHSAIYDAESTALLFCDIVNRWRQLEMFERERVGTDAG</sequence>
<comment type="similarity">
    <text evidence="5">Belongs to the RNase T family.</text>
</comment>
<dbReference type="InterPro" id="IPR013520">
    <property type="entry name" value="Ribonucl_H"/>
</dbReference>
<comment type="caution">
    <text evidence="5">Lacks conserved residue(s) required for the propagation of feature annotation.</text>
</comment>
<protein>
    <recommendedName>
        <fullName evidence="5">Ribonuclease T</fullName>
        <ecNumber evidence="5">3.1.13.-</ecNumber>
    </recommendedName>
    <alternativeName>
        <fullName evidence="5">Exoribonuclease T</fullName>
        <shortName evidence="5">RNase T</shortName>
    </alternativeName>
</protein>
<keyword evidence="3 5" id="KW-0378">Hydrolase</keyword>
<feature type="active site" description="Proton donor/acceptor" evidence="5">
    <location>
        <position position="183"/>
    </location>
</feature>
<comment type="subunit">
    <text evidence="5">Homodimer.</text>
</comment>
<dbReference type="HAMAP" id="MF_00157">
    <property type="entry name" value="RNase_T"/>
    <property type="match status" value="1"/>
</dbReference>
<dbReference type="EMBL" id="JBFOHL010000002">
    <property type="protein sequence ID" value="MEW9623089.1"/>
    <property type="molecule type" value="Genomic_DNA"/>
</dbReference>
<keyword evidence="4 5" id="KW-0269">Exonuclease</keyword>
<evidence type="ECO:0000313" key="8">
    <source>
        <dbReference type="Proteomes" id="UP001556170"/>
    </source>
</evidence>
<dbReference type="InterPro" id="IPR005987">
    <property type="entry name" value="RNase_T"/>
</dbReference>
<comment type="cofactor">
    <cofactor evidence="5">
        <name>Mg(2+)</name>
        <dbReference type="ChEBI" id="CHEBI:18420"/>
    </cofactor>
    <text evidence="5">Binds two Mg(2+) per subunit. The active form of the enzyme binds two Mg(2+) ions in its active site. The first Mg(2+) forms only one salt bridge with the protein.</text>
</comment>
<organism evidence="7 8">
    <name type="scientific">Rhodanobacter geophilus</name>
    <dbReference type="NCBI Taxonomy" id="3162488"/>
    <lineage>
        <taxon>Bacteria</taxon>
        <taxon>Pseudomonadati</taxon>
        <taxon>Pseudomonadota</taxon>
        <taxon>Gammaproteobacteria</taxon>
        <taxon>Lysobacterales</taxon>
        <taxon>Rhodanobacteraceae</taxon>
        <taxon>Rhodanobacter</taxon>
    </lineage>
</organism>
<evidence type="ECO:0000259" key="6">
    <source>
        <dbReference type="SMART" id="SM00479"/>
    </source>
</evidence>
<dbReference type="InterPro" id="IPR036397">
    <property type="entry name" value="RNaseH_sf"/>
</dbReference>
<evidence type="ECO:0000256" key="4">
    <source>
        <dbReference type="ARBA" id="ARBA00022839"/>
    </source>
</evidence>
<dbReference type="Pfam" id="PF00929">
    <property type="entry name" value="RNase_T"/>
    <property type="match status" value="1"/>
</dbReference>
<dbReference type="CDD" id="cd06134">
    <property type="entry name" value="RNaseT"/>
    <property type="match status" value="1"/>
</dbReference>
<keyword evidence="2 5" id="KW-0540">Nuclease</keyword>
<evidence type="ECO:0000256" key="3">
    <source>
        <dbReference type="ARBA" id="ARBA00022801"/>
    </source>
</evidence>
<feature type="site" description="Important for substrate binding and specificity" evidence="5">
    <location>
        <position position="126"/>
    </location>
</feature>
<feature type="site" description="Important for substrate binding and specificity" evidence="5">
    <location>
        <position position="31"/>
    </location>
</feature>
<dbReference type="SUPFAM" id="SSF53098">
    <property type="entry name" value="Ribonuclease H-like"/>
    <property type="match status" value="1"/>
</dbReference>
<dbReference type="PANTHER" id="PTHR30231:SF2">
    <property type="entry name" value="RIBONUCLEASE T"/>
    <property type="match status" value="1"/>
</dbReference>
<dbReference type="InterPro" id="IPR012337">
    <property type="entry name" value="RNaseH-like_sf"/>
</dbReference>
<dbReference type="Proteomes" id="UP001556170">
    <property type="component" value="Unassembled WGS sequence"/>
</dbReference>
<comment type="function">
    <text evidence="5">Trims short 3' overhangs of a variety of RNA species, leaving a one or two nucleotide 3' overhang. Responsible for the end-turnover of tRNA: specifically removes the terminal AMP residue from uncharged tRNA (tRNA-C-C-A). Also appears to be involved in tRNA biosynthesis.</text>
</comment>
<evidence type="ECO:0000256" key="1">
    <source>
        <dbReference type="ARBA" id="ARBA00022694"/>
    </source>
</evidence>
<keyword evidence="8" id="KW-1185">Reference proteome</keyword>
<evidence type="ECO:0000256" key="5">
    <source>
        <dbReference type="HAMAP-Rule" id="MF_00157"/>
    </source>
</evidence>
<evidence type="ECO:0000256" key="2">
    <source>
        <dbReference type="ARBA" id="ARBA00022722"/>
    </source>
</evidence>
<feature type="binding site" evidence="5">
    <location>
        <position position="25"/>
    </location>
    <ligand>
        <name>Mg(2+)</name>
        <dbReference type="ChEBI" id="CHEBI:18420"/>
        <label>2</label>
        <note>catalytic</note>
    </ligand>
</feature>
<keyword evidence="5" id="KW-0460">Magnesium</keyword>
<feature type="site" description="Important for substrate binding and specificity" evidence="5">
    <location>
        <position position="148"/>
    </location>
</feature>